<dbReference type="InterPro" id="IPR007734">
    <property type="entry name" value="Heparan_SO4_2-O-STrfase"/>
</dbReference>
<dbReference type="EMBL" id="HBIN01022089">
    <property type="protein sequence ID" value="CAE0446972.1"/>
    <property type="molecule type" value="Transcribed_RNA"/>
</dbReference>
<keyword evidence="9" id="KW-0325">Glycoprotein</keyword>
<evidence type="ECO:0000256" key="7">
    <source>
        <dbReference type="ARBA" id="ARBA00023034"/>
    </source>
</evidence>
<keyword evidence="3" id="KW-0808">Transferase</keyword>
<comment type="subcellular location">
    <subcellularLocation>
        <location evidence="1">Golgi apparatus membrane</location>
        <topology evidence="1">Single-pass type II membrane protein</topology>
    </subcellularLocation>
</comment>
<dbReference type="EMBL" id="HBIN01022097">
    <property type="protein sequence ID" value="CAE0446980.1"/>
    <property type="molecule type" value="Transcribed_RNA"/>
</dbReference>
<evidence type="ECO:0000256" key="8">
    <source>
        <dbReference type="ARBA" id="ARBA00023136"/>
    </source>
</evidence>
<dbReference type="EMBL" id="HBIN01022095">
    <property type="protein sequence ID" value="CAE0446978.1"/>
    <property type="molecule type" value="Transcribed_RNA"/>
</dbReference>
<keyword evidence="8" id="KW-0472">Membrane</keyword>
<organism evidence="11">
    <name type="scientific">Aplanochytrium stocchinoi</name>
    <dbReference type="NCBI Taxonomy" id="215587"/>
    <lineage>
        <taxon>Eukaryota</taxon>
        <taxon>Sar</taxon>
        <taxon>Stramenopiles</taxon>
        <taxon>Bigyra</taxon>
        <taxon>Labyrinthulomycetes</taxon>
        <taxon>Thraustochytrida</taxon>
        <taxon>Thraustochytriidae</taxon>
        <taxon>Aplanochytrium</taxon>
    </lineage>
</organism>
<dbReference type="InterPro" id="IPR027417">
    <property type="entry name" value="P-loop_NTPase"/>
</dbReference>
<comment type="similarity">
    <text evidence="2">Belongs to the sulfotransferase 3 family.</text>
</comment>
<evidence type="ECO:0000313" key="14">
    <source>
        <dbReference type="EMBL" id="CAE0446976.1"/>
    </source>
</evidence>
<dbReference type="PANTHER" id="PTHR12129:SF15">
    <property type="entry name" value="URONYL 2-SULFOTRANSFERASE"/>
    <property type="match status" value="1"/>
</dbReference>
<dbReference type="EMBL" id="HBIN01022091">
    <property type="protein sequence ID" value="CAE0446974.1"/>
    <property type="molecule type" value="Transcribed_RNA"/>
</dbReference>
<evidence type="ECO:0000256" key="9">
    <source>
        <dbReference type="ARBA" id="ARBA00023180"/>
    </source>
</evidence>
<proteinExistence type="inferred from homology"/>
<evidence type="ECO:0000256" key="4">
    <source>
        <dbReference type="ARBA" id="ARBA00022692"/>
    </source>
</evidence>
<evidence type="ECO:0000313" key="10">
    <source>
        <dbReference type="EMBL" id="CAE0446972.1"/>
    </source>
</evidence>
<evidence type="ECO:0000313" key="11">
    <source>
        <dbReference type="EMBL" id="CAE0446973.1"/>
    </source>
</evidence>
<dbReference type="InterPro" id="IPR005331">
    <property type="entry name" value="Sulfotransferase"/>
</dbReference>
<dbReference type="EMBL" id="HBIN01022094">
    <property type="protein sequence ID" value="CAE0446977.1"/>
    <property type="molecule type" value="Transcribed_RNA"/>
</dbReference>
<evidence type="ECO:0000313" key="15">
    <source>
        <dbReference type="EMBL" id="CAE0446977.1"/>
    </source>
</evidence>
<evidence type="ECO:0008006" key="19">
    <source>
        <dbReference type="Google" id="ProtNLM"/>
    </source>
</evidence>
<evidence type="ECO:0000256" key="3">
    <source>
        <dbReference type="ARBA" id="ARBA00022679"/>
    </source>
</evidence>
<name>A0A6S8FZC4_9STRA</name>
<dbReference type="PANTHER" id="PTHR12129">
    <property type="entry name" value="HEPARAN SULFATE 2-O-SULFOTRANSFERASE"/>
    <property type="match status" value="1"/>
</dbReference>
<accession>A0A6S8FZC4</accession>
<dbReference type="EMBL" id="HBIN01022098">
    <property type="protein sequence ID" value="CAE0446981.1"/>
    <property type="molecule type" value="Transcribed_RNA"/>
</dbReference>
<dbReference type="EMBL" id="HBIN01022093">
    <property type="protein sequence ID" value="CAE0446976.1"/>
    <property type="molecule type" value="Transcribed_RNA"/>
</dbReference>
<dbReference type="EMBL" id="HBIN01022090">
    <property type="protein sequence ID" value="CAE0446973.1"/>
    <property type="molecule type" value="Transcribed_RNA"/>
</dbReference>
<dbReference type="EMBL" id="HBIN01022092">
    <property type="protein sequence ID" value="CAE0446975.1"/>
    <property type="molecule type" value="Transcribed_RNA"/>
</dbReference>
<dbReference type="GO" id="GO:0008146">
    <property type="term" value="F:sulfotransferase activity"/>
    <property type="evidence" value="ECO:0007669"/>
    <property type="project" value="InterPro"/>
</dbReference>
<evidence type="ECO:0000256" key="5">
    <source>
        <dbReference type="ARBA" id="ARBA00022968"/>
    </source>
</evidence>
<protein>
    <recommendedName>
        <fullName evidence="19">Heparan-sulfate 6-O-sulfotransferase</fullName>
    </recommendedName>
</protein>
<reference evidence="11" key="1">
    <citation type="submission" date="2021-01" db="EMBL/GenBank/DDBJ databases">
        <authorList>
            <person name="Corre E."/>
            <person name="Pelletier E."/>
            <person name="Niang G."/>
            <person name="Scheremetjew M."/>
            <person name="Finn R."/>
            <person name="Kale V."/>
            <person name="Holt S."/>
            <person name="Cochrane G."/>
            <person name="Meng A."/>
            <person name="Brown T."/>
            <person name="Cohen L."/>
        </authorList>
    </citation>
    <scope>NUCLEOTIDE SEQUENCE</scope>
    <source>
        <strain evidence="11">GSBS06</strain>
    </source>
</reference>
<keyword evidence="4" id="KW-0812">Transmembrane</keyword>
<evidence type="ECO:0000313" key="16">
    <source>
        <dbReference type="EMBL" id="CAE0446978.1"/>
    </source>
</evidence>
<keyword evidence="5" id="KW-0735">Signal-anchor</keyword>
<evidence type="ECO:0000313" key="13">
    <source>
        <dbReference type="EMBL" id="CAE0446975.1"/>
    </source>
</evidence>
<keyword evidence="7" id="KW-0333">Golgi apparatus</keyword>
<dbReference type="Gene3D" id="3.40.50.300">
    <property type="entry name" value="P-loop containing nucleotide triphosphate hydrolases"/>
    <property type="match status" value="1"/>
</dbReference>
<gene>
    <name evidence="10" type="ORF">ASTO00021_LOCUS16959</name>
    <name evidence="11" type="ORF">ASTO00021_LOCUS16960</name>
    <name evidence="12" type="ORF">ASTO00021_LOCUS16961</name>
    <name evidence="13" type="ORF">ASTO00021_LOCUS16962</name>
    <name evidence="14" type="ORF">ASTO00021_LOCUS16963</name>
    <name evidence="15" type="ORF">ASTO00021_LOCUS16964</name>
    <name evidence="16" type="ORF">ASTO00021_LOCUS16965</name>
    <name evidence="17" type="ORF">ASTO00021_LOCUS16967</name>
    <name evidence="18" type="ORF">ASTO00021_LOCUS16968</name>
</gene>
<evidence type="ECO:0000313" key="17">
    <source>
        <dbReference type="EMBL" id="CAE0446980.1"/>
    </source>
</evidence>
<dbReference type="AlphaFoldDB" id="A0A6S8FZC4"/>
<dbReference type="Pfam" id="PF03567">
    <property type="entry name" value="Sulfotransfer_2"/>
    <property type="match status" value="1"/>
</dbReference>
<evidence type="ECO:0000313" key="12">
    <source>
        <dbReference type="EMBL" id="CAE0446974.1"/>
    </source>
</evidence>
<sequence>MEGYIDDPNVGLHRGVRFSFYSPIAKKVARPGHVYNRSFFEGHVFHLEWEEAASVFKYPKILDHVPTVRDYLFPVPTKEELKRIEEISFLRKPAKRLASMYNYDRTMARSKMWREKFINERGEKSFEDCLLDSECVKVNELERWCSLQTEFLCGLHGDCVRPLTQKALDRAKANVDEKLVFVGLLERLDESFEMLERLFPVYFEGLSKVKVGHKMKTPEYDVVKNPEAKAVLDRLCRFDNNLYKYVEMAMTKRQRKCGLKTSFV</sequence>
<evidence type="ECO:0000256" key="6">
    <source>
        <dbReference type="ARBA" id="ARBA00022989"/>
    </source>
</evidence>
<dbReference type="GO" id="GO:0000139">
    <property type="term" value="C:Golgi membrane"/>
    <property type="evidence" value="ECO:0007669"/>
    <property type="project" value="UniProtKB-SubCell"/>
</dbReference>
<evidence type="ECO:0000256" key="1">
    <source>
        <dbReference type="ARBA" id="ARBA00004323"/>
    </source>
</evidence>
<evidence type="ECO:0000256" key="2">
    <source>
        <dbReference type="ARBA" id="ARBA00010569"/>
    </source>
</evidence>
<evidence type="ECO:0000313" key="18">
    <source>
        <dbReference type="EMBL" id="CAE0446981.1"/>
    </source>
</evidence>
<keyword evidence="6" id="KW-1133">Transmembrane helix</keyword>